<dbReference type="EC" id="3.6.1.7" evidence="1"/>
<feature type="active site" evidence="1">
    <location>
        <position position="39"/>
    </location>
</feature>
<evidence type="ECO:0000313" key="5">
    <source>
        <dbReference type="Proteomes" id="UP001642405"/>
    </source>
</evidence>
<dbReference type="SUPFAM" id="SSF54975">
    <property type="entry name" value="Acylphosphatase/BLUF domain-like"/>
    <property type="match status" value="1"/>
</dbReference>
<dbReference type="Proteomes" id="UP001642405">
    <property type="component" value="Unassembled WGS sequence"/>
</dbReference>
<dbReference type="PANTHER" id="PTHR47268">
    <property type="entry name" value="ACYLPHOSPHATASE"/>
    <property type="match status" value="1"/>
</dbReference>
<dbReference type="InterPro" id="IPR036046">
    <property type="entry name" value="Acylphosphatase-like_dom_sf"/>
</dbReference>
<dbReference type="Gene3D" id="3.30.70.100">
    <property type="match status" value="1"/>
</dbReference>
<reference evidence="4 5" key="1">
    <citation type="submission" date="2024-01" db="EMBL/GenBank/DDBJ databases">
        <authorList>
            <person name="Allen C."/>
            <person name="Tagirdzhanova G."/>
        </authorList>
    </citation>
    <scope>NUCLEOTIDE SEQUENCE [LARGE SCALE GENOMIC DNA]</scope>
</reference>
<dbReference type="InterPro" id="IPR001792">
    <property type="entry name" value="Acylphosphatase-like_dom"/>
</dbReference>
<dbReference type="EMBL" id="CAWUHB010000008">
    <property type="protein sequence ID" value="CAK7214392.1"/>
    <property type="molecule type" value="Genomic_DNA"/>
</dbReference>
<feature type="domain" description="Acylphosphatase-like" evidence="3">
    <location>
        <begin position="5"/>
        <end position="93"/>
    </location>
</feature>
<dbReference type="PROSITE" id="PS51160">
    <property type="entry name" value="ACYLPHOSPHATASE_3"/>
    <property type="match status" value="1"/>
</dbReference>
<gene>
    <name evidence="4" type="ORF">SCUCBS95973_002131</name>
</gene>
<keyword evidence="1" id="KW-0378">Hydrolase</keyword>
<dbReference type="InterPro" id="IPR020456">
    <property type="entry name" value="Acylphosphatase"/>
</dbReference>
<accession>A0ABP0B4B1</accession>
<proteinExistence type="inferred from homology"/>
<protein>
    <recommendedName>
        <fullName evidence="1">acylphosphatase</fullName>
        <ecNumber evidence="1">3.6.1.7</ecNumber>
    </recommendedName>
</protein>
<feature type="active site" evidence="1">
    <location>
        <position position="21"/>
    </location>
</feature>
<comment type="similarity">
    <text evidence="2">Belongs to the acylphosphatase family.</text>
</comment>
<name>A0ABP0B4B1_9PEZI</name>
<sequence length="94" mass="10578">MAVKRVYFLAHGGTVQGVGYRLFAQRKARLVNVTGWVRNLPNNKVEGEVQGEEADVATLLQRLDRGPPMAHVVRFDKEDREVVEGEASFEVRRG</sequence>
<keyword evidence="5" id="KW-1185">Reference proteome</keyword>
<comment type="catalytic activity">
    <reaction evidence="1">
        <text>an acyl phosphate + H2O = a carboxylate + phosphate + H(+)</text>
        <dbReference type="Rhea" id="RHEA:14965"/>
        <dbReference type="ChEBI" id="CHEBI:15377"/>
        <dbReference type="ChEBI" id="CHEBI:15378"/>
        <dbReference type="ChEBI" id="CHEBI:29067"/>
        <dbReference type="ChEBI" id="CHEBI:43474"/>
        <dbReference type="ChEBI" id="CHEBI:59918"/>
        <dbReference type="EC" id="3.6.1.7"/>
    </reaction>
</comment>
<dbReference type="Pfam" id="PF00708">
    <property type="entry name" value="Acylphosphatase"/>
    <property type="match status" value="1"/>
</dbReference>
<evidence type="ECO:0000256" key="2">
    <source>
        <dbReference type="RuleBase" id="RU004168"/>
    </source>
</evidence>
<organism evidence="4 5">
    <name type="scientific">Sporothrix curviconia</name>
    <dbReference type="NCBI Taxonomy" id="1260050"/>
    <lineage>
        <taxon>Eukaryota</taxon>
        <taxon>Fungi</taxon>
        <taxon>Dikarya</taxon>
        <taxon>Ascomycota</taxon>
        <taxon>Pezizomycotina</taxon>
        <taxon>Sordariomycetes</taxon>
        <taxon>Sordariomycetidae</taxon>
        <taxon>Ophiostomatales</taxon>
        <taxon>Ophiostomataceae</taxon>
        <taxon>Sporothrix</taxon>
    </lineage>
</organism>
<evidence type="ECO:0000256" key="1">
    <source>
        <dbReference type="PROSITE-ProRule" id="PRU00520"/>
    </source>
</evidence>
<evidence type="ECO:0000313" key="4">
    <source>
        <dbReference type="EMBL" id="CAK7214392.1"/>
    </source>
</evidence>
<evidence type="ECO:0000259" key="3">
    <source>
        <dbReference type="PROSITE" id="PS51160"/>
    </source>
</evidence>
<dbReference type="PANTHER" id="PTHR47268:SF4">
    <property type="entry name" value="ACYLPHOSPHATASE"/>
    <property type="match status" value="1"/>
</dbReference>
<comment type="caution">
    <text evidence="4">The sequence shown here is derived from an EMBL/GenBank/DDBJ whole genome shotgun (WGS) entry which is preliminary data.</text>
</comment>